<dbReference type="STRING" id="1670800.BSQ44_03645"/>
<evidence type="ECO:0000256" key="1">
    <source>
        <dbReference type="SAM" id="Phobius"/>
    </source>
</evidence>
<dbReference type="InterPro" id="IPR007383">
    <property type="entry name" value="DUF445"/>
</dbReference>
<dbReference type="EMBL" id="CP018171">
    <property type="protein sequence ID" value="APH70578.1"/>
    <property type="molecule type" value="Genomic_DNA"/>
</dbReference>
<keyword evidence="1" id="KW-0472">Membrane</keyword>
<feature type="transmembrane region" description="Helical" evidence="1">
    <location>
        <begin position="59"/>
        <end position="85"/>
    </location>
</feature>
<protein>
    <recommendedName>
        <fullName evidence="4">DUF445 domain-containing protein</fullName>
    </recommendedName>
</protein>
<dbReference type="KEGG" id="meso:BSQ44_03645"/>
<keyword evidence="3" id="KW-1185">Reference proteome</keyword>
<dbReference type="PANTHER" id="PTHR38442">
    <property type="entry name" value="INNER MEMBRANE PROTEIN-RELATED"/>
    <property type="match status" value="1"/>
</dbReference>
<feature type="transmembrane region" description="Helical" evidence="1">
    <location>
        <begin position="32"/>
        <end position="53"/>
    </location>
</feature>
<dbReference type="Pfam" id="PF04286">
    <property type="entry name" value="DUF445"/>
    <property type="match status" value="1"/>
</dbReference>
<keyword evidence="1" id="KW-1133">Transmembrane helix</keyword>
<keyword evidence="1" id="KW-0812">Transmembrane</keyword>
<sequence>MADDRTRPAAPARGEILVAADERAKLAALNRVKAAATFSLALCIIVFAVSTLYEVRCPWLGFVAAFAEAAAIGGIADWYAVVALFKRPLGLPIPHTAIIPANQDRIADNLGHFIEVNFLAPGPVREKLREVDFAALVADWLSEPRRAQGLSHFVARLVPQMVRAIGDSGLKDFASQRLNEQLEKVKIAPLAADLLSAFTEDRRHQRLFDEIIKALGKFLNDEQALAMMRDKIRDELPTLARYFRADAYLLKRIVNSAGELLSEVRDDRDHPMRHEFDRFVEGFIERLRDSPEYAERAEKLKRDLLARPELAGLVGEMWSSIGNFAEQDAKSANSLIRKHLALLFVDIGRQLAEDPQVRADMNQGFVVALASFVESQKSGVSAFIADQVKGWDLGQLTHLIEINIGRDLQYIRFNGMIIGGIAGLLLHTGSILFLGD</sequence>
<feature type="transmembrane region" description="Helical" evidence="1">
    <location>
        <begin position="413"/>
        <end position="434"/>
    </location>
</feature>
<dbReference type="PANTHER" id="PTHR38442:SF1">
    <property type="entry name" value="INNER MEMBRANE PROTEIN"/>
    <property type="match status" value="1"/>
</dbReference>
<organism evidence="2 3">
    <name type="scientific">Aquibium oceanicum</name>
    <dbReference type="NCBI Taxonomy" id="1670800"/>
    <lineage>
        <taxon>Bacteria</taxon>
        <taxon>Pseudomonadati</taxon>
        <taxon>Pseudomonadota</taxon>
        <taxon>Alphaproteobacteria</taxon>
        <taxon>Hyphomicrobiales</taxon>
        <taxon>Phyllobacteriaceae</taxon>
        <taxon>Aquibium</taxon>
    </lineage>
</organism>
<dbReference type="GO" id="GO:0005886">
    <property type="term" value="C:plasma membrane"/>
    <property type="evidence" value="ECO:0007669"/>
    <property type="project" value="TreeGrafter"/>
</dbReference>
<dbReference type="AlphaFoldDB" id="A0A1L3SMF1"/>
<evidence type="ECO:0000313" key="2">
    <source>
        <dbReference type="EMBL" id="APH70578.1"/>
    </source>
</evidence>
<dbReference type="OrthoDB" id="9769590at2"/>
<proteinExistence type="predicted"/>
<accession>A0A1L3SMF1</accession>
<dbReference type="Proteomes" id="UP000182840">
    <property type="component" value="Chromosome"/>
</dbReference>
<name>A0A1L3SMF1_9HYPH</name>
<reference evidence="3" key="1">
    <citation type="submission" date="2016-11" db="EMBL/GenBank/DDBJ databases">
        <title>Mesorhizobium oceanicum sp. nov., isolated from deep seawater in South China Sea.</title>
        <authorList>
            <person name="Fu G.-Y."/>
        </authorList>
    </citation>
    <scope>NUCLEOTIDE SEQUENCE [LARGE SCALE GENOMIC DNA]</scope>
    <source>
        <strain evidence="3">B7</strain>
    </source>
</reference>
<evidence type="ECO:0008006" key="4">
    <source>
        <dbReference type="Google" id="ProtNLM"/>
    </source>
</evidence>
<dbReference type="RefSeq" id="WP_072601990.1">
    <property type="nucleotide sequence ID" value="NZ_CP018171.1"/>
</dbReference>
<gene>
    <name evidence="2" type="ORF">BSQ44_03645</name>
</gene>
<evidence type="ECO:0000313" key="3">
    <source>
        <dbReference type="Proteomes" id="UP000182840"/>
    </source>
</evidence>